<evidence type="ECO:0000313" key="2">
    <source>
        <dbReference type="Proteomes" id="UP000028999"/>
    </source>
</evidence>
<dbReference type="STRING" id="3708.A0A078G460"/>
<dbReference type="AlphaFoldDB" id="A0A078G460"/>
<proteinExistence type="predicted"/>
<evidence type="ECO:0000313" key="1">
    <source>
        <dbReference type="EMBL" id="CDY21260.1"/>
    </source>
</evidence>
<protein>
    <submittedName>
        <fullName evidence="1">BnaC03g29440D protein</fullName>
    </submittedName>
</protein>
<dbReference type="GO" id="GO:0061630">
    <property type="term" value="F:ubiquitin protein ligase activity"/>
    <property type="evidence" value="ECO:0000318"/>
    <property type="project" value="GO_Central"/>
</dbReference>
<name>A0A078G460_BRANA</name>
<gene>
    <name evidence="1" type="primary">BnaC03g29440D</name>
    <name evidence="1" type="ORF">GSBRNA2T00015579001</name>
</gene>
<dbReference type="PaxDb" id="3708-A0A078G460"/>
<dbReference type="Proteomes" id="UP000028999">
    <property type="component" value="Unassembled WGS sequence"/>
</dbReference>
<dbReference type="Gramene" id="CDY21260">
    <property type="protein sequence ID" value="CDY21260"/>
    <property type="gene ID" value="GSBRNA2T00015579001"/>
</dbReference>
<accession>A0A078G460</accession>
<organism evidence="1 2">
    <name type="scientific">Brassica napus</name>
    <name type="common">Rape</name>
    <dbReference type="NCBI Taxonomy" id="3708"/>
    <lineage>
        <taxon>Eukaryota</taxon>
        <taxon>Viridiplantae</taxon>
        <taxon>Streptophyta</taxon>
        <taxon>Embryophyta</taxon>
        <taxon>Tracheophyta</taxon>
        <taxon>Spermatophyta</taxon>
        <taxon>Magnoliopsida</taxon>
        <taxon>eudicotyledons</taxon>
        <taxon>Gunneridae</taxon>
        <taxon>Pentapetalae</taxon>
        <taxon>rosids</taxon>
        <taxon>malvids</taxon>
        <taxon>Brassicales</taxon>
        <taxon>Brassicaceae</taxon>
        <taxon>Brassiceae</taxon>
        <taxon>Brassica</taxon>
    </lineage>
</organism>
<sequence length="225" mass="25292">MIRPDVDYHIKHLDIRPPPSSGNSIFINVDTLSDGDIQLVPSVLIHISLRSLSLPYIRDLIQGQLTRRGWLGPEISTAATQLGFSPSELLQDPPVTHRWLSDYLAPRISDLATELGYGRNGFCLSIVVKIITQSPFKYEVLSRMVQQGKTNTEELKSSQMETESCSICLDNLVSDDGSSSKRGVPTRITSSHVFHDGGARKGERCHVDITRQQMRLCSKLRWNYR</sequence>
<reference evidence="1 2" key="1">
    <citation type="journal article" date="2014" name="Science">
        <title>Plant genetics. Early allopolyploid evolution in the post-Neolithic Brassica napus oilseed genome.</title>
        <authorList>
            <person name="Chalhoub B."/>
            <person name="Denoeud F."/>
            <person name="Liu S."/>
            <person name="Parkin I.A."/>
            <person name="Tang H."/>
            <person name="Wang X."/>
            <person name="Chiquet J."/>
            <person name="Belcram H."/>
            <person name="Tong C."/>
            <person name="Samans B."/>
            <person name="Correa M."/>
            <person name="Da Silva C."/>
            <person name="Just J."/>
            <person name="Falentin C."/>
            <person name="Koh C.S."/>
            <person name="Le Clainche I."/>
            <person name="Bernard M."/>
            <person name="Bento P."/>
            <person name="Noel B."/>
            <person name="Labadie K."/>
            <person name="Alberti A."/>
            <person name="Charles M."/>
            <person name="Arnaud D."/>
            <person name="Guo H."/>
            <person name="Daviaud C."/>
            <person name="Alamery S."/>
            <person name="Jabbari K."/>
            <person name="Zhao M."/>
            <person name="Edger P.P."/>
            <person name="Chelaifa H."/>
            <person name="Tack D."/>
            <person name="Lassalle G."/>
            <person name="Mestiri I."/>
            <person name="Schnel N."/>
            <person name="Le Paslier M.C."/>
            <person name="Fan G."/>
            <person name="Renault V."/>
            <person name="Bayer P.E."/>
            <person name="Golicz A.A."/>
            <person name="Manoli S."/>
            <person name="Lee T.H."/>
            <person name="Thi V.H."/>
            <person name="Chalabi S."/>
            <person name="Hu Q."/>
            <person name="Fan C."/>
            <person name="Tollenaere R."/>
            <person name="Lu Y."/>
            <person name="Battail C."/>
            <person name="Shen J."/>
            <person name="Sidebottom C.H."/>
            <person name="Wang X."/>
            <person name="Canaguier A."/>
            <person name="Chauveau A."/>
            <person name="Berard A."/>
            <person name="Deniot G."/>
            <person name="Guan M."/>
            <person name="Liu Z."/>
            <person name="Sun F."/>
            <person name="Lim Y.P."/>
            <person name="Lyons E."/>
            <person name="Town C.D."/>
            <person name="Bancroft I."/>
            <person name="Wang X."/>
            <person name="Meng J."/>
            <person name="Ma J."/>
            <person name="Pires J.C."/>
            <person name="King G.J."/>
            <person name="Brunel D."/>
            <person name="Delourme R."/>
            <person name="Renard M."/>
            <person name="Aury J.M."/>
            <person name="Adams K.L."/>
            <person name="Batley J."/>
            <person name="Snowdon R.J."/>
            <person name="Tost J."/>
            <person name="Edwards D."/>
            <person name="Zhou Y."/>
            <person name="Hua W."/>
            <person name="Sharpe A.G."/>
            <person name="Paterson A.H."/>
            <person name="Guan C."/>
            <person name="Wincker P."/>
        </authorList>
    </citation>
    <scope>NUCLEOTIDE SEQUENCE [LARGE SCALE GENOMIC DNA]</scope>
    <source>
        <strain evidence="2">cv. Darmor-bzh</strain>
    </source>
</reference>
<keyword evidence="2" id="KW-1185">Reference proteome</keyword>
<dbReference type="GO" id="GO:0012505">
    <property type="term" value="C:endomembrane system"/>
    <property type="evidence" value="ECO:0000318"/>
    <property type="project" value="GO_Central"/>
</dbReference>
<dbReference type="EMBL" id="LK032119">
    <property type="protein sequence ID" value="CDY21260.1"/>
    <property type="molecule type" value="Genomic_DNA"/>
</dbReference>
<dbReference type="GO" id="GO:0043161">
    <property type="term" value="P:proteasome-mediated ubiquitin-dependent protein catabolic process"/>
    <property type="evidence" value="ECO:0000318"/>
    <property type="project" value="GO_Central"/>
</dbReference>